<dbReference type="EMBL" id="CP022272">
    <property type="protein sequence ID" value="ASJ95513.1"/>
    <property type="molecule type" value="Genomic_DNA"/>
</dbReference>
<evidence type="ECO:0000313" key="2">
    <source>
        <dbReference type="Proteomes" id="UP000198233"/>
    </source>
</evidence>
<dbReference type="Proteomes" id="UP000198233">
    <property type="component" value="Chromosome"/>
</dbReference>
<gene>
    <name evidence="1" type="ORF">CFF01_02325</name>
</gene>
<accession>A0AAC9XME5</accession>
<evidence type="ECO:0008006" key="3">
    <source>
        <dbReference type="Google" id="ProtNLM"/>
    </source>
</evidence>
<dbReference type="KEGG" id="smav:CFF01_02325"/>
<sequence length="231" mass="26348">MSEDRVLAEQALEQTPECTRSSEYDIYLSGIHTGTMSRTEHWQGQSAVVTSNSEASILGIGTRYRQRAELAWSRDTQEWITQAFHQQVSGFRSRDMQVRFSDNGRAARVDLDGEVTHYRSDETALRDVDTLALEIRRLLMQGRSQFALIRQASDATERYQYYVKAPQPVEVAPWGELMLVPVEQTGAEEVTYYFAPELDYQLIKARYHGILLQGLIQLNHYSSTCDSSPSV</sequence>
<protein>
    <recommendedName>
        <fullName evidence="3">DUF3108 domain-containing protein</fullName>
    </recommendedName>
</protein>
<dbReference type="RefSeq" id="WP_088903727.1">
    <property type="nucleotide sequence ID" value="NZ_CP022272.1"/>
</dbReference>
<reference evidence="1 2" key="1">
    <citation type="submission" date="2017-06" db="EMBL/GenBank/DDBJ databases">
        <title>Complete genome sequence of Shewanella marisflavi EP1 associated with anaerobic 2,4-dinitrotoluene reduction and salt tolerance.</title>
        <authorList>
            <person name="Huang J."/>
        </authorList>
    </citation>
    <scope>NUCLEOTIDE SEQUENCE [LARGE SCALE GENOMIC DNA]</scope>
    <source>
        <strain evidence="1 2">EP1</strain>
    </source>
</reference>
<dbReference type="AlphaFoldDB" id="A0AAC9XME5"/>
<proteinExistence type="predicted"/>
<name>A0AAC9XME5_9GAMM</name>
<organism evidence="1 2">
    <name type="scientific">Shewanella marisflavi</name>
    <dbReference type="NCBI Taxonomy" id="260364"/>
    <lineage>
        <taxon>Bacteria</taxon>
        <taxon>Pseudomonadati</taxon>
        <taxon>Pseudomonadota</taxon>
        <taxon>Gammaproteobacteria</taxon>
        <taxon>Alteromonadales</taxon>
        <taxon>Shewanellaceae</taxon>
        <taxon>Shewanella</taxon>
    </lineage>
</organism>
<evidence type="ECO:0000313" key="1">
    <source>
        <dbReference type="EMBL" id="ASJ95513.1"/>
    </source>
</evidence>